<dbReference type="InterPro" id="IPR012878">
    <property type="entry name" value="Beta-AFase-like_GH127_cat"/>
</dbReference>
<feature type="domain" description="Non-reducing end beta-L-arabinofuranosidase-like GH127 catalytic" evidence="2">
    <location>
        <begin position="30"/>
        <end position="414"/>
    </location>
</feature>
<feature type="signal peptide" evidence="1">
    <location>
        <begin position="1"/>
        <end position="16"/>
    </location>
</feature>
<keyword evidence="1" id="KW-0732">Signal</keyword>
<evidence type="ECO:0000313" key="5">
    <source>
        <dbReference type="Proteomes" id="UP001175000"/>
    </source>
</evidence>
<dbReference type="InterPro" id="IPR008928">
    <property type="entry name" value="6-hairpin_glycosidase_sf"/>
</dbReference>
<feature type="domain" description="Non-reducing end beta-L-arabinofuranosidase-like GH127 middle" evidence="3">
    <location>
        <begin position="430"/>
        <end position="527"/>
    </location>
</feature>
<dbReference type="Proteomes" id="UP001175000">
    <property type="component" value="Unassembled WGS sequence"/>
</dbReference>
<organism evidence="4 5">
    <name type="scientific">Immersiella caudata</name>
    <dbReference type="NCBI Taxonomy" id="314043"/>
    <lineage>
        <taxon>Eukaryota</taxon>
        <taxon>Fungi</taxon>
        <taxon>Dikarya</taxon>
        <taxon>Ascomycota</taxon>
        <taxon>Pezizomycotina</taxon>
        <taxon>Sordariomycetes</taxon>
        <taxon>Sordariomycetidae</taxon>
        <taxon>Sordariales</taxon>
        <taxon>Lasiosphaeriaceae</taxon>
        <taxon>Immersiella</taxon>
    </lineage>
</organism>
<dbReference type="AlphaFoldDB" id="A0AA40BWQ6"/>
<dbReference type="InterPro" id="IPR049046">
    <property type="entry name" value="Beta-AFase-like_GH127_middle"/>
</dbReference>
<dbReference type="EMBL" id="JAULSU010000005">
    <property type="protein sequence ID" value="KAK0616342.1"/>
    <property type="molecule type" value="Genomic_DNA"/>
</dbReference>
<proteinExistence type="predicted"/>
<keyword evidence="5" id="KW-1185">Reference proteome</keyword>
<protein>
    <submittedName>
        <fullName evidence="4">Uncharacterized protein</fullName>
    </submittedName>
</protein>
<evidence type="ECO:0000259" key="2">
    <source>
        <dbReference type="Pfam" id="PF07944"/>
    </source>
</evidence>
<evidence type="ECO:0000313" key="4">
    <source>
        <dbReference type="EMBL" id="KAK0616342.1"/>
    </source>
</evidence>
<evidence type="ECO:0000256" key="1">
    <source>
        <dbReference type="SAM" id="SignalP"/>
    </source>
</evidence>
<dbReference type="Pfam" id="PF20736">
    <property type="entry name" value="Glyco_hydro127M"/>
    <property type="match status" value="1"/>
</dbReference>
<dbReference type="Pfam" id="PF07944">
    <property type="entry name" value="Beta-AFase-like_GH127_cat"/>
    <property type="match status" value="1"/>
</dbReference>
<evidence type="ECO:0000259" key="3">
    <source>
        <dbReference type="Pfam" id="PF20736"/>
    </source>
</evidence>
<dbReference type="GO" id="GO:0005975">
    <property type="term" value="P:carbohydrate metabolic process"/>
    <property type="evidence" value="ECO:0007669"/>
    <property type="project" value="InterPro"/>
</dbReference>
<name>A0AA40BWQ6_9PEZI</name>
<accession>A0AA40BWQ6</accession>
<dbReference type="SUPFAM" id="SSF48208">
    <property type="entry name" value="Six-hairpin glycosidases"/>
    <property type="match status" value="1"/>
</dbReference>
<sequence length="614" mass="68191">MICLVLLVLFSQLCVSQVTPSICPFNLNRVRLTNSRWTENQDRTVAYLKFIDVERLLYNFRANHGVSTMGAAALGGWDAPNFPFRTHMQGHFLTAWSYCYASLGDTVCRDRALYFVAELAKCQASNGYLSGFPESDFDLVEARRLTNGNVPYYAIHKTMAGLLDVWQFFNDSTARDILLKLAGWVESRTSKLNSSQMQAMLGTEFGGMNDVLADIYHQNGDKRWLSLAQRFDHASAFDPLASNIDRLDGLHANTQVPKWIGAVKTYTGTGSSKYLNIARNAWNFTVNAHSYAIGGNSQAEHFRAPNKISTYLNKDTAEGCNTYNMLKLTREIWMTDSSVGNSTHHFDFYERALINHMLGWQNPQDKHGHITYFTSLNPGGRRGVGPAWGGGTWSTDHNSFWCCQGTGIETNTKLMDSIYFTRDEPSSKVLYVNLFTPSVLSWVEQGVTVAQTTGFPVEDTTTLSINSTRGDSAGNWTLRVRIPAWTSSEASVRVNGEKVAVAAIPSTYLSLQRDWKNGDRVTVRLPMHLWTVPSNDNPSVAAVAYGPVVLAGNYGDTTLTAVPKLALDTVRRAAGGKIEFTGTADSKSVKLQPFYDAQGYNYNVYWATSGRLPA</sequence>
<feature type="chain" id="PRO_5041267762" evidence="1">
    <location>
        <begin position="17"/>
        <end position="614"/>
    </location>
</feature>
<gene>
    <name evidence="4" type="ORF">B0T14DRAFT_433309</name>
</gene>
<dbReference type="PANTHER" id="PTHR31151">
    <property type="entry name" value="PROLINE-TRNA LIGASE (DUF1680)"/>
    <property type="match status" value="1"/>
</dbReference>
<dbReference type="PANTHER" id="PTHR31151:SF0">
    <property type="entry name" value="PROLINE-TRNA LIGASE (DUF1680)"/>
    <property type="match status" value="1"/>
</dbReference>
<reference evidence="4" key="1">
    <citation type="submission" date="2023-06" db="EMBL/GenBank/DDBJ databases">
        <title>Genome-scale phylogeny and comparative genomics of the fungal order Sordariales.</title>
        <authorList>
            <consortium name="Lawrence Berkeley National Laboratory"/>
            <person name="Hensen N."/>
            <person name="Bonometti L."/>
            <person name="Westerberg I."/>
            <person name="Brannstrom I.O."/>
            <person name="Guillou S."/>
            <person name="Cros-Aarteil S."/>
            <person name="Calhoun S."/>
            <person name="Haridas S."/>
            <person name="Kuo A."/>
            <person name="Mondo S."/>
            <person name="Pangilinan J."/>
            <person name="Riley R."/>
            <person name="Labutti K."/>
            <person name="Andreopoulos B."/>
            <person name="Lipzen A."/>
            <person name="Chen C."/>
            <person name="Yanf M."/>
            <person name="Daum C."/>
            <person name="Ng V."/>
            <person name="Clum A."/>
            <person name="Steindorff A."/>
            <person name="Ohm R."/>
            <person name="Martin F."/>
            <person name="Silar P."/>
            <person name="Natvig D."/>
            <person name="Lalanne C."/>
            <person name="Gautier V."/>
            <person name="Ament-Velasquez S.L."/>
            <person name="Kruys A."/>
            <person name="Hutchinson M.I."/>
            <person name="Powell A.J."/>
            <person name="Barry K."/>
            <person name="Miller A.N."/>
            <person name="Grigoriev I.V."/>
            <person name="Debuchy R."/>
            <person name="Gladieux P."/>
            <person name="Thoren M.H."/>
            <person name="Johannesson H."/>
        </authorList>
    </citation>
    <scope>NUCLEOTIDE SEQUENCE</scope>
    <source>
        <strain evidence="4">CBS 606.72</strain>
    </source>
</reference>
<comment type="caution">
    <text evidence="4">The sequence shown here is derived from an EMBL/GenBank/DDBJ whole genome shotgun (WGS) entry which is preliminary data.</text>
</comment>